<feature type="region of interest" description="Disordered" evidence="4">
    <location>
        <begin position="86"/>
        <end position="126"/>
    </location>
</feature>
<keyword evidence="2" id="KW-0285">Flavoprotein</keyword>
<evidence type="ECO:0000256" key="4">
    <source>
        <dbReference type="SAM" id="MobiDB-lite"/>
    </source>
</evidence>
<gene>
    <name evidence="6" type="ORF">FHS39_004813</name>
</gene>
<comment type="caution">
    <text evidence="6">The sequence shown here is derived from an EMBL/GenBank/DDBJ whole genome shotgun (WGS) entry which is preliminary data.</text>
</comment>
<evidence type="ECO:0000259" key="5">
    <source>
        <dbReference type="Pfam" id="PF01494"/>
    </source>
</evidence>
<accession>A0A7W7LSM3</accession>
<dbReference type="Gene3D" id="3.30.70.2450">
    <property type="match status" value="1"/>
</dbReference>
<evidence type="ECO:0000313" key="6">
    <source>
        <dbReference type="EMBL" id="MBB4895734.1"/>
    </source>
</evidence>
<evidence type="ECO:0000313" key="7">
    <source>
        <dbReference type="Proteomes" id="UP000556084"/>
    </source>
</evidence>
<dbReference type="InterPro" id="IPR002938">
    <property type="entry name" value="FAD-bd"/>
</dbReference>
<feature type="domain" description="FAD-binding" evidence="5">
    <location>
        <begin position="3"/>
        <end position="363"/>
    </location>
</feature>
<keyword evidence="3" id="KW-0274">FAD</keyword>
<feature type="region of interest" description="Disordered" evidence="4">
    <location>
        <begin position="560"/>
        <end position="584"/>
    </location>
</feature>
<feature type="compositionally biased region" description="Low complexity" evidence="4">
    <location>
        <begin position="571"/>
        <end position="584"/>
    </location>
</feature>
<dbReference type="PRINTS" id="PR00420">
    <property type="entry name" value="RNGMNOXGNASE"/>
</dbReference>
<dbReference type="SUPFAM" id="SSF51905">
    <property type="entry name" value="FAD/NAD(P)-binding domain"/>
    <property type="match status" value="1"/>
</dbReference>
<sequence length="584" mass="61333">MDPVTVVGAGPVGLTLALALARYEVPVIVLDEAPAHDAALEEHRLARTAVLRPETGAFLERLGCTTSEGARWAGWRTLRRRTVVDRMPFTGRGEPEKDGEPDGFEDPENNAEDGGEAAGDPSPLHLPQHALTRELRAALAGQQGVEIVADSKLTVLQQDATGVTVHTRGGNGGVWRSSYLVGCDGSRSVVRKLLGARFPGRTAVERYAVAALRAELPWPDEAVLHRSPPRGGEVTARPLPDGVWRLDWLLPADGELVTPDALLSRVRDSLSAWCGDVPPYELLDTGVHAVHHRLARRWRSGRAFLAGDAAHLMGALGTQGLDEGLRDAENLSWKLALAWHQGASDALLDSYQAERRGAVAARLRAADRALPSVRGDGGWRAVRRTVVPGAVRSHDALLTEGHLGRGILGAPPVYSRTPLIPSEPPTGAASVATAVGAQVEDVPVTAPDGSQVRLRDRLGGDLLVVLIAPGTAVWERRHWLGAGLMPGLAAAVSALPMPSELLVAEGYPGAAAHTVLVVRPDGHLVAALSGARPAELYACADTARGGAVGAAGTDAVHDGATGNALERVPGTAPEAATREATANR</sequence>
<dbReference type="Pfam" id="PF01494">
    <property type="entry name" value="FAD_binding_3"/>
    <property type="match status" value="1"/>
</dbReference>
<dbReference type="RefSeq" id="WP_184351528.1">
    <property type="nucleotide sequence ID" value="NZ_JACHJH010000009.1"/>
</dbReference>
<dbReference type="InterPro" id="IPR036188">
    <property type="entry name" value="FAD/NAD-bd_sf"/>
</dbReference>
<dbReference type="AlphaFoldDB" id="A0A7W7LSM3"/>
<evidence type="ECO:0000256" key="3">
    <source>
        <dbReference type="ARBA" id="ARBA00022827"/>
    </source>
</evidence>
<organism evidence="6 7">
    <name type="scientific">Streptomyces olivoverticillatus</name>
    <dbReference type="NCBI Taxonomy" id="66427"/>
    <lineage>
        <taxon>Bacteria</taxon>
        <taxon>Bacillati</taxon>
        <taxon>Actinomycetota</taxon>
        <taxon>Actinomycetes</taxon>
        <taxon>Kitasatosporales</taxon>
        <taxon>Streptomycetaceae</taxon>
        <taxon>Streptomyces</taxon>
    </lineage>
</organism>
<dbReference type="PANTHER" id="PTHR43004:SF19">
    <property type="entry name" value="BINDING MONOOXYGENASE, PUTATIVE (JCVI)-RELATED"/>
    <property type="match status" value="1"/>
</dbReference>
<reference evidence="6 7" key="1">
    <citation type="submission" date="2020-08" db="EMBL/GenBank/DDBJ databases">
        <title>Genomic Encyclopedia of Type Strains, Phase III (KMG-III): the genomes of soil and plant-associated and newly described type strains.</title>
        <authorList>
            <person name="Whitman W."/>
        </authorList>
    </citation>
    <scope>NUCLEOTIDE SEQUENCE [LARGE SCALE GENOMIC DNA]</scope>
    <source>
        <strain evidence="6 7">CECT 3266</strain>
    </source>
</reference>
<dbReference type="PANTHER" id="PTHR43004">
    <property type="entry name" value="TRK SYSTEM POTASSIUM UPTAKE PROTEIN"/>
    <property type="match status" value="1"/>
</dbReference>
<dbReference type="Proteomes" id="UP000556084">
    <property type="component" value="Unassembled WGS sequence"/>
</dbReference>
<dbReference type="EMBL" id="JACHJH010000009">
    <property type="protein sequence ID" value="MBB4895734.1"/>
    <property type="molecule type" value="Genomic_DNA"/>
</dbReference>
<comment type="cofactor">
    <cofactor evidence="1">
        <name>FAD</name>
        <dbReference type="ChEBI" id="CHEBI:57692"/>
    </cofactor>
</comment>
<dbReference type="Gene3D" id="3.50.50.60">
    <property type="entry name" value="FAD/NAD(P)-binding domain"/>
    <property type="match status" value="1"/>
</dbReference>
<dbReference type="InterPro" id="IPR050641">
    <property type="entry name" value="RIFMO-like"/>
</dbReference>
<keyword evidence="6" id="KW-0560">Oxidoreductase</keyword>
<evidence type="ECO:0000256" key="2">
    <source>
        <dbReference type="ARBA" id="ARBA00022630"/>
    </source>
</evidence>
<evidence type="ECO:0000256" key="1">
    <source>
        <dbReference type="ARBA" id="ARBA00001974"/>
    </source>
</evidence>
<dbReference type="GO" id="GO:0071949">
    <property type="term" value="F:FAD binding"/>
    <property type="evidence" value="ECO:0007669"/>
    <property type="project" value="InterPro"/>
</dbReference>
<name>A0A7W7LSM3_9ACTN</name>
<proteinExistence type="predicted"/>
<dbReference type="EC" id="1.14.13.127" evidence="6"/>
<feature type="compositionally biased region" description="Acidic residues" evidence="4">
    <location>
        <begin position="101"/>
        <end position="115"/>
    </location>
</feature>
<dbReference type="GO" id="GO:0008688">
    <property type="term" value="F:3-(3-hydroxyphenyl)propionate hydroxylase activity"/>
    <property type="evidence" value="ECO:0007669"/>
    <property type="project" value="UniProtKB-EC"/>
</dbReference>
<keyword evidence="7" id="KW-1185">Reference proteome</keyword>
<protein>
    <submittedName>
        <fullName evidence="6">3-(3-hydroxy-phenyl)propionate hydroxylase</fullName>
        <ecNumber evidence="6">1.14.13.127</ecNumber>
    </submittedName>
</protein>